<dbReference type="GO" id="GO:0005975">
    <property type="term" value="P:carbohydrate metabolic process"/>
    <property type="evidence" value="ECO:0007669"/>
    <property type="project" value="InterPro"/>
</dbReference>
<dbReference type="Gene3D" id="3.20.20.300">
    <property type="entry name" value="Glycoside hydrolase, family 3, N-terminal domain"/>
    <property type="match status" value="1"/>
</dbReference>
<name>A0A1T4LVA1_9BACT</name>
<feature type="region of interest" description="Disordered" evidence="6">
    <location>
        <begin position="884"/>
        <end position="905"/>
    </location>
</feature>
<dbReference type="GO" id="GO:0009254">
    <property type="term" value="P:peptidoglycan turnover"/>
    <property type="evidence" value="ECO:0007669"/>
    <property type="project" value="TreeGrafter"/>
</dbReference>
<dbReference type="Proteomes" id="UP000190888">
    <property type="component" value="Unassembled WGS sequence"/>
</dbReference>
<reference evidence="10 11" key="1">
    <citation type="submission" date="2017-02" db="EMBL/GenBank/DDBJ databases">
        <authorList>
            <person name="Peterson S.W."/>
        </authorList>
    </citation>
    <scope>NUCLEOTIDE SEQUENCE [LARGE SCALE GENOMIC DNA]</scope>
    <source>
        <strain evidence="10 11">DSM 22335</strain>
    </source>
</reference>
<dbReference type="Gene3D" id="3.40.50.1700">
    <property type="entry name" value="Glycoside hydrolase family 3 C-terminal domain"/>
    <property type="match status" value="1"/>
</dbReference>
<dbReference type="SUPFAM" id="SSF51445">
    <property type="entry name" value="(Trans)glycosidases"/>
    <property type="match status" value="1"/>
</dbReference>
<feature type="signal peptide" evidence="7">
    <location>
        <begin position="1"/>
        <end position="19"/>
    </location>
</feature>
<dbReference type="InterPro" id="IPR050226">
    <property type="entry name" value="NagZ_Beta-hexosaminidase"/>
</dbReference>
<sequence>MKKLLSLLLLSCCVTALSAQTDFYAKTKDAERWVNKKFRKLSKDQRIAQLMIIRAHSNLGEAHVKEVTELIKKYNVGGLCFFQGGPVRQAVLTNYYQSIAKTPLMIAIDGEWGLGMRLDSVINFPRQLMMGAVPDAQLIYQFGKAVGEQCKRIGIQVNYAPDVDINNNPMNPVINDRSFGEDKYKVALYGVEYMRGMQDVGVMATAKHFPGHGDVAVDSHKDLPVINKSMAQLNELELYPFRELIKAGVGSMMIAHLYIPAIDTTTNLATSLSYKNVTELLRNELGYKGISFTDALEMQGVAKFFPKGDASVMSLIAGNDMLCLPGDIPGSITKVREAIKAGKLSWDDINARVKKVLLAKYHLGLNKVQTIDTANITADLNAQTDKIRRLVAANAMTLLARSNSNALPLKAKKVAFVGIGINKTNAFAARVQKDFGADVFLVDSSTTGEDLLRKLSAYDMIVTGLHNFSRRPANTYGLNEKTRAILNKLQQQNNITFVFGNPYAIKYINQPTNLVACYEDDDITQEAAADLLQGKTEPKGKLPVTVSEQFPFGSGIMYNSYFPLVKPETVGLNSTLLNKIDVIAADGIEKGGAPGCVVLVAKDGKLVYNKAFGYTSTDKQVPMTTDMVFDLASVTKISATTVAIMKLYEENRVDLNKTIGDYLPWTRGTDKAPIKLIEILLHQAGLTPFIPFYREVIDTATGKALPAYFTQTKDAGHQYRVAEGLYLRNDWQDSIYQRILRSKVTGAGKYVYSDNDFIFLGKIVEAVSGKPLNQYVHDVFYQPLHMTSTTFKPREIMPLQNIVPTENESTHFRLQLIHGDVHDEGAAMFGGVAGHAGLFSNAYDLAQLYQMLLNGGELNGVRILQKSTVDKFTAYSSDISRRGIGFDKPEKDNATRKEPYPSASVSPQTFGHTGFTGTCVWVDPKYNLVYIFLSNRVNPTRNNTKFGQLGMRPNIQEAIYQSIIK</sequence>
<gene>
    <name evidence="10" type="ORF">SAMN04488132_10310</name>
</gene>
<dbReference type="InterPro" id="IPR001466">
    <property type="entry name" value="Beta-lactam-related"/>
</dbReference>
<proteinExistence type="inferred from homology"/>
<feature type="chain" id="PRO_5013046548" description="beta-N-acetylhexosaminidase" evidence="7">
    <location>
        <begin position="20"/>
        <end position="965"/>
    </location>
</feature>
<dbReference type="InterPro" id="IPR036881">
    <property type="entry name" value="Glyco_hydro_3_C_sf"/>
</dbReference>
<evidence type="ECO:0000256" key="5">
    <source>
        <dbReference type="ARBA" id="ARBA00023295"/>
    </source>
</evidence>
<evidence type="ECO:0000256" key="6">
    <source>
        <dbReference type="SAM" id="MobiDB-lite"/>
    </source>
</evidence>
<dbReference type="OrthoDB" id="9805821at2"/>
<dbReference type="PANTHER" id="PTHR30480">
    <property type="entry name" value="BETA-HEXOSAMINIDASE-RELATED"/>
    <property type="match status" value="1"/>
</dbReference>
<dbReference type="EMBL" id="FUWH01000003">
    <property type="protein sequence ID" value="SJZ58428.1"/>
    <property type="molecule type" value="Genomic_DNA"/>
</dbReference>
<feature type="compositionally biased region" description="Basic and acidic residues" evidence="6">
    <location>
        <begin position="884"/>
        <end position="899"/>
    </location>
</feature>
<dbReference type="EC" id="3.2.1.52" evidence="3"/>
<evidence type="ECO:0000256" key="2">
    <source>
        <dbReference type="ARBA" id="ARBA00005336"/>
    </source>
</evidence>
<organism evidence="10 11">
    <name type="scientific">Sediminibacterium ginsengisoli</name>
    <dbReference type="NCBI Taxonomy" id="413434"/>
    <lineage>
        <taxon>Bacteria</taxon>
        <taxon>Pseudomonadati</taxon>
        <taxon>Bacteroidota</taxon>
        <taxon>Chitinophagia</taxon>
        <taxon>Chitinophagales</taxon>
        <taxon>Chitinophagaceae</taxon>
        <taxon>Sediminibacterium</taxon>
    </lineage>
</organism>
<evidence type="ECO:0000313" key="11">
    <source>
        <dbReference type="Proteomes" id="UP000190888"/>
    </source>
</evidence>
<dbReference type="PANTHER" id="PTHR30480:SF13">
    <property type="entry name" value="BETA-HEXOSAMINIDASE"/>
    <property type="match status" value="1"/>
</dbReference>
<evidence type="ECO:0000259" key="9">
    <source>
        <dbReference type="Pfam" id="PF00933"/>
    </source>
</evidence>
<evidence type="ECO:0000256" key="7">
    <source>
        <dbReference type="SAM" id="SignalP"/>
    </source>
</evidence>
<dbReference type="Pfam" id="PF00933">
    <property type="entry name" value="Glyco_hydro_3"/>
    <property type="match status" value="1"/>
</dbReference>
<evidence type="ECO:0000313" key="10">
    <source>
        <dbReference type="EMBL" id="SJZ58428.1"/>
    </source>
</evidence>
<keyword evidence="7" id="KW-0732">Signal</keyword>
<evidence type="ECO:0000256" key="4">
    <source>
        <dbReference type="ARBA" id="ARBA00022801"/>
    </source>
</evidence>
<dbReference type="SUPFAM" id="SSF52279">
    <property type="entry name" value="Beta-D-glucan exohydrolase, C-terminal domain"/>
    <property type="match status" value="1"/>
</dbReference>
<dbReference type="RefSeq" id="WP_078830522.1">
    <property type="nucleotide sequence ID" value="NZ_FUWH01000003.1"/>
</dbReference>
<protein>
    <recommendedName>
        <fullName evidence="3">beta-N-acetylhexosaminidase</fullName>
        <ecNumber evidence="3">3.2.1.52</ecNumber>
    </recommendedName>
</protein>
<dbReference type="AlphaFoldDB" id="A0A1T4LVA1"/>
<keyword evidence="4" id="KW-0378">Hydrolase</keyword>
<evidence type="ECO:0000256" key="3">
    <source>
        <dbReference type="ARBA" id="ARBA00012663"/>
    </source>
</evidence>
<feature type="domain" description="Glycoside hydrolase family 3 N-terminal" evidence="9">
    <location>
        <begin position="44"/>
        <end position="357"/>
    </location>
</feature>
<dbReference type="InterPro" id="IPR017853">
    <property type="entry name" value="GH"/>
</dbReference>
<evidence type="ECO:0000256" key="1">
    <source>
        <dbReference type="ARBA" id="ARBA00001231"/>
    </source>
</evidence>
<dbReference type="InterPro" id="IPR036962">
    <property type="entry name" value="Glyco_hydro_3_N_sf"/>
</dbReference>
<keyword evidence="11" id="KW-1185">Reference proteome</keyword>
<accession>A0A1T4LVA1</accession>
<dbReference type="Gene3D" id="3.40.710.10">
    <property type="entry name" value="DD-peptidase/beta-lactamase superfamily"/>
    <property type="match status" value="1"/>
</dbReference>
<comment type="catalytic activity">
    <reaction evidence="1">
        <text>Hydrolysis of terminal non-reducing N-acetyl-D-hexosamine residues in N-acetyl-beta-D-hexosaminides.</text>
        <dbReference type="EC" id="3.2.1.52"/>
    </reaction>
</comment>
<evidence type="ECO:0000259" key="8">
    <source>
        <dbReference type="Pfam" id="PF00144"/>
    </source>
</evidence>
<dbReference type="SUPFAM" id="SSF56601">
    <property type="entry name" value="beta-lactamase/transpeptidase-like"/>
    <property type="match status" value="1"/>
</dbReference>
<comment type="similarity">
    <text evidence="2">Belongs to the glycosyl hydrolase 3 family.</text>
</comment>
<dbReference type="Pfam" id="PF00144">
    <property type="entry name" value="Beta-lactamase"/>
    <property type="match status" value="1"/>
</dbReference>
<dbReference type="InterPro" id="IPR001764">
    <property type="entry name" value="Glyco_hydro_3_N"/>
</dbReference>
<feature type="domain" description="Beta-lactamase-related" evidence="8">
    <location>
        <begin position="585"/>
        <end position="941"/>
    </location>
</feature>
<dbReference type="InterPro" id="IPR012338">
    <property type="entry name" value="Beta-lactam/transpept-like"/>
</dbReference>
<keyword evidence="5" id="KW-0326">Glycosidase</keyword>
<dbReference type="GO" id="GO:0004563">
    <property type="term" value="F:beta-N-acetylhexosaminidase activity"/>
    <property type="evidence" value="ECO:0007669"/>
    <property type="project" value="UniProtKB-EC"/>
</dbReference>
<dbReference type="STRING" id="413434.SAMN04488132_10310"/>